<keyword evidence="5" id="KW-1003">Cell membrane</keyword>
<dbReference type="CDD" id="cd17546">
    <property type="entry name" value="REC_hyHK_CKI1_RcsC-like"/>
    <property type="match status" value="1"/>
</dbReference>
<evidence type="ECO:0000256" key="6">
    <source>
        <dbReference type="ARBA" id="ARBA00022553"/>
    </source>
</evidence>
<proteinExistence type="inferred from homology"/>
<dbReference type="GO" id="GO:0000155">
    <property type="term" value="F:phosphorelay sensor kinase activity"/>
    <property type="evidence" value="ECO:0007669"/>
    <property type="project" value="InterPro"/>
</dbReference>
<keyword evidence="23" id="KW-1185">Reference proteome</keyword>
<evidence type="ECO:0000259" key="20">
    <source>
        <dbReference type="PROSITE" id="PS50110"/>
    </source>
</evidence>
<dbReference type="PRINTS" id="PR00344">
    <property type="entry name" value="BCTRLSENSOR"/>
</dbReference>
<accession>A0A0V7ZQE8</accession>
<dbReference type="Pfam" id="PF00072">
    <property type="entry name" value="Response_reg"/>
    <property type="match status" value="1"/>
</dbReference>
<evidence type="ECO:0000256" key="18">
    <source>
        <dbReference type="SAM" id="Phobius"/>
    </source>
</evidence>
<dbReference type="SMART" id="SM00448">
    <property type="entry name" value="REC"/>
    <property type="match status" value="1"/>
</dbReference>
<evidence type="ECO:0000313" key="21">
    <source>
        <dbReference type="EMBL" id="KST66869.1"/>
    </source>
</evidence>
<evidence type="ECO:0000256" key="5">
    <source>
        <dbReference type="ARBA" id="ARBA00022475"/>
    </source>
</evidence>
<evidence type="ECO:0000256" key="12">
    <source>
        <dbReference type="ARBA" id="ARBA00022989"/>
    </source>
</evidence>
<evidence type="ECO:0000256" key="16">
    <source>
        <dbReference type="PROSITE-ProRule" id="PRU00169"/>
    </source>
</evidence>
<protein>
    <recommendedName>
        <fullName evidence="15">Circadian input-output histidine kinase CikA</fullName>
        <ecNumber evidence="4">2.7.13.3</ecNumber>
    </recommendedName>
</protein>
<dbReference type="Gene3D" id="1.10.287.130">
    <property type="match status" value="1"/>
</dbReference>
<keyword evidence="6 16" id="KW-0597">Phosphoprotein</keyword>
<dbReference type="SUPFAM" id="SSF47384">
    <property type="entry name" value="Homodimeric domain of signal transducing histidine kinase"/>
    <property type="match status" value="1"/>
</dbReference>
<keyword evidence="10 21" id="KW-0418">Kinase</keyword>
<dbReference type="InterPro" id="IPR011006">
    <property type="entry name" value="CheY-like_superfamily"/>
</dbReference>
<evidence type="ECO:0000256" key="13">
    <source>
        <dbReference type="ARBA" id="ARBA00023012"/>
    </source>
</evidence>
<evidence type="ECO:0000256" key="1">
    <source>
        <dbReference type="ARBA" id="ARBA00000085"/>
    </source>
</evidence>
<evidence type="ECO:0000313" key="23">
    <source>
        <dbReference type="Proteomes" id="UP000053372"/>
    </source>
</evidence>
<dbReference type="EMBL" id="LMTZ01000093">
    <property type="protein sequence ID" value="KST66869.1"/>
    <property type="molecule type" value="Genomic_DNA"/>
</dbReference>
<comment type="subcellular location">
    <subcellularLocation>
        <location evidence="2">Cell membrane</location>
        <topology evidence="2">Multi-pass membrane protein</topology>
    </subcellularLocation>
</comment>
<dbReference type="Pfam" id="PF02518">
    <property type="entry name" value="HATPase_c"/>
    <property type="match status" value="1"/>
</dbReference>
<dbReference type="FunFam" id="1.10.287.130:FF:000004">
    <property type="entry name" value="Ethylene receptor 1"/>
    <property type="match status" value="1"/>
</dbReference>
<dbReference type="PROSITE" id="PS50109">
    <property type="entry name" value="HIS_KIN"/>
    <property type="match status" value="1"/>
</dbReference>
<dbReference type="InterPro" id="IPR036097">
    <property type="entry name" value="HisK_dim/P_sf"/>
</dbReference>
<feature type="transmembrane region" description="Helical" evidence="18">
    <location>
        <begin position="12"/>
        <end position="33"/>
    </location>
</feature>
<evidence type="ECO:0000256" key="17">
    <source>
        <dbReference type="SAM" id="Coils"/>
    </source>
</evidence>
<evidence type="ECO:0000256" key="3">
    <source>
        <dbReference type="ARBA" id="ARBA00006402"/>
    </source>
</evidence>
<dbReference type="SMART" id="SM00388">
    <property type="entry name" value="HisKA"/>
    <property type="match status" value="1"/>
</dbReference>
<dbReference type="Pfam" id="PF02743">
    <property type="entry name" value="dCache_1"/>
    <property type="match status" value="1"/>
</dbReference>
<keyword evidence="17" id="KW-0175">Coiled coil</keyword>
<dbReference type="EMBL" id="LMTZ01000002">
    <property type="protein sequence ID" value="KST70207.1"/>
    <property type="molecule type" value="Genomic_DNA"/>
</dbReference>
<dbReference type="PROSITE" id="PS50110">
    <property type="entry name" value="RESPONSE_REGULATORY"/>
    <property type="match status" value="1"/>
</dbReference>
<keyword evidence="8 18" id="KW-0812">Transmembrane</keyword>
<evidence type="ECO:0000256" key="8">
    <source>
        <dbReference type="ARBA" id="ARBA00022692"/>
    </source>
</evidence>
<evidence type="ECO:0000313" key="22">
    <source>
        <dbReference type="EMBL" id="KST70207.1"/>
    </source>
</evidence>
<dbReference type="AlphaFoldDB" id="A0A0V7ZQE8"/>
<dbReference type="CDD" id="cd18773">
    <property type="entry name" value="PDC1_HK_sensor"/>
    <property type="match status" value="1"/>
</dbReference>
<reference evidence="21 23" key="1">
    <citation type="journal article" date="2015" name="Genome Announc.">
        <title>Draft Genome of the Euendolithic (true boring) Cyanobacterium Mastigocoleus testarum strain BC008.</title>
        <authorList>
            <person name="Guida B.S."/>
            <person name="Garcia-Pichel F."/>
        </authorList>
    </citation>
    <scope>NUCLEOTIDE SEQUENCE [LARGE SCALE GENOMIC DNA]</scope>
    <source>
        <strain evidence="21 23">BC008</strain>
    </source>
</reference>
<organism evidence="21 23">
    <name type="scientific">Mastigocoleus testarum BC008</name>
    <dbReference type="NCBI Taxonomy" id="371196"/>
    <lineage>
        <taxon>Bacteria</taxon>
        <taxon>Bacillati</taxon>
        <taxon>Cyanobacteriota</taxon>
        <taxon>Cyanophyceae</taxon>
        <taxon>Nostocales</taxon>
        <taxon>Hapalosiphonaceae</taxon>
        <taxon>Mastigocoleus</taxon>
    </lineage>
</organism>
<dbReference type="OrthoDB" id="502671at2"/>
<dbReference type="InterPro" id="IPR001789">
    <property type="entry name" value="Sig_transdc_resp-reg_receiver"/>
</dbReference>
<dbReference type="CDD" id="cd00082">
    <property type="entry name" value="HisKA"/>
    <property type="match status" value="1"/>
</dbReference>
<feature type="transmembrane region" description="Helical" evidence="18">
    <location>
        <begin position="296"/>
        <end position="318"/>
    </location>
</feature>
<gene>
    <name evidence="21" type="ORF">BC008_27160</name>
    <name evidence="22" type="ORF">BC008_36765</name>
</gene>
<dbReference type="Gene3D" id="3.30.565.10">
    <property type="entry name" value="Histidine kinase-like ATPase, C-terminal domain"/>
    <property type="match status" value="1"/>
</dbReference>
<dbReference type="InterPro" id="IPR003661">
    <property type="entry name" value="HisK_dim/P_dom"/>
</dbReference>
<dbReference type="InterPro" id="IPR004358">
    <property type="entry name" value="Sig_transdc_His_kin-like_C"/>
</dbReference>
<evidence type="ECO:0000256" key="4">
    <source>
        <dbReference type="ARBA" id="ARBA00012438"/>
    </source>
</evidence>
<evidence type="ECO:0000256" key="10">
    <source>
        <dbReference type="ARBA" id="ARBA00022777"/>
    </source>
</evidence>
<keyword evidence="11" id="KW-0067">ATP-binding</keyword>
<keyword evidence="9" id="KW-0547">Nucleotide-binding</keyword>
<keyword evidence="12 18" id="KW-1133">Transmembrane helix</keyword>
<dbReference type="InterPro" id="IPR005467">
    <property type="entry name" value="His_kinase_dom"/>
</dbReference>
<dbReference type="SUPFAM" id="SSF55874">
    <property type="entry name" value="ATPase domain of HSP90 chaperone/DNA topoisomerase II/histidine kinase"/>
    <property type="match status" value="1"/>
</dbReference>
<dbReference type="InterPro" id="IPR036890">
    <property type="entry name" value="HATPase_C_sf"/>
</dbReference>
<dbReference type="SMART" id="SM00387">
    <property type="entry name" value="HATPase_c"/>
    <property type="match status" value="1"/>
</dbReference>
<comment type="similarity">
    <text evidence="3">In the N-terminal section; belongs to the phytochrome family.</text>
</comment>
<evidence type="ECO:0000256" key="9">
    <source>
        <dbReference type="ARBA" id="ARBA00022741"/>
    </source>
</evidence>
<dbReference type="RefSeq" id="WP_027843480.1">
    <property type="nucleotide sequence ID" value="NZ_LMTZ01000002.1"/>
</dbReference>
<dbReference type="SUPFAM" id="SSF52172">
    <property type="entry name" value="CheY-like"/>
    <property type="match status" value="1"/>
</dbReference>
<evidence type="ECO:0000256" key="7">
    <source>
        <dbReference type="ARBA" id="ARBA00022679"/>
    </source>
</evidence>
<dbReference type="FunFam" id="3.30.565.10:FF:000010">
    <property type="entry name" value="Sensor histidine kinase RcsC"/>
    <property type="match status" value="1"/>
</dbReference>
<keyword evidence="7" id="KW-0808">Transferase</keyword>
<sequence length="814" mass="92433">MKFWKQQLTTKIASSFLLLSLLTVGVVGGVAFFSAREALEEAAFNKLKVAAALKEEEITRWFEYQQRDFLLVTEFPDVKAKINKILERNISESEYKATYEIIYQYLTQVNKVKPNLQEISILDRTNKIIISTNKKRQGKYEPSANITDVEKVKRGDKFTPIFYRAHDTGKLTVTLSKTWRNSSGVRQGAILANLNLERIDEIVREKTGLGKSGETYLVGSVGNDNIFISKEHREKPLRTVNSYGIDRAMFGLSGEELYSNYDQIPVLGVYRWLNEQEFALLVEMGQREAFAPARRLANIIVILGLTAAGILLIGVYWLSRQLEISRKQLEDYSHQLELKAQEAETANRAKSEFLANMSHELRTPLNAILGFAQLMERDQMLNSQQHNSLATINRSGEHLLALINDVLEMSKIEAGRTVLNPESFNLHRLLQVIKDMFQLRATAKGLVLEFETDPNLPHFVIGDRGKLRQVSINLLGNAIKFTQKGGVIFRVKVKSWHKQYPGEKLCTLYFEVEDTGKGIHPDEVDKIFDPFVQTASGAQTRGGTGLGLAISRQFIRMMGGDIFINSVLDKGSTFYFEIKLALAKRSKTDKPVKRQVIALAPSQENYRILVVDDRQENRDLLAELLSKVAFDVRTANNGVEAIEEWEEWKPHFIWMDMRMPLMDGYEATRKIKARSQEHATAIVALTASAFEEQRAAILAAGCDDLVHKPFQQEVIFETIGKYLEVEYIYKGETEDRDSEEDSDSSQEIRLTSKDLSVMSEEWVASLNQAAIEVDADSVLQLIEQIPSSDRTLAEQLRILTSRYDFDTIIELSKT</sequence>
<evidence type="ECO:0000256" key="14">
    <source>
        <dbReference type="ARBA" id="ARBA00023136"/>
    </source>
</evidence>
<dbReference type="GO" id="GO:0005886">
    <property type="term" value="C:plasma membrane"/>
    <property type="evidence" value="ECO:0007669"/>
    <property type="project" value="UniProtKB-SubCell"/>
</dbReference>
<dbReference type="CDD" id="cd16922">
    <property type="entry name" value="HATPase_EvgS-ArcB-TorS-like"/>
    <property type="match status" value="1"/>
</dbReference>
<dbReference type="EC" id="2.7.13.3" evidence="4"/>
<feature type="domain" description="Histidine kinase" evidence="19">
    <location>
        <begin position="356"/>
        <end position="582"/>
    </location>
</feature>
<dbReference type="PANTHER" id="PTHR45339:SF1">
    <property type="entry name" value="HYBRID SIGNAL TRANSDUCTION HISTIDINE KINASE J"/>
    <property type="match status" value="1"/>
</dbReference>
<evidence type="ECO:0000259" key="19">
    <source>
        <dbReference type="PROSITE" id="PS50109"/>
    </source>
</evidence>
<comment type="catalytic activity">
    <reaction evidence="1">
        <text>ATP + protein L-histidine = ADP + protein N-phospho-L-histidine.</text>
        <dbReference type="EC" id="2.7.13.3"/>
    </reaction>
</comment>
<keyword evidence="14 18" id="KW-0472">Membrane</keyword>
<dbReference type="Pfam" id="PF00512">
    <property type="entry name" value="HisKA"/>
    <property type="match status" value="1"/>
</dbReference>
<keyword evidence="13" id="KW-0902">Two-component regulatory system</keyword>
<name>A0A0V7ZQE8_9CYAN</name>
<feature type="modified residue" description="4-aspartylphosphate" evidence="16">
    <location>
        <position position="656"/>
    </location>
</feature>
<dbReference type="Proteomes" id="UP000053372">
    <property type="component" value="Unassembled WGS sequence"/>
</dbReference>
<feature type="domain" description="Response regulatory" evidence="20">
    <location>
        <begin position="607"/>
        <end position="723"/>
    </location>
</feature>
<dbReference type="InterPro" id="IPR003594">
    <property type="entry name" value="HATPase_dom"/>
</dbReference>
<dbReference type="Gene3D" id="3.40.50.2300">
    <property type="match status" value="1"/>
</dbReference>
<evidence type="ECO:0000256" key="11">
    <source>
        <dbReference type="ARBA" id="ARBA00022840"/>
    </source>
</evidence>
<dbReference type="PANTHER" id="PTHR45339">
    <property type="entry name" value="HYBRID SIGNAL TRANSDUCTION HISTIDINE KINASE J"/>
    <property type="match status" value="1"/>
</dbReference>
<feature type="coiled-coil region" evidence="17">
    <location>
        <begin position="322"/>
        <end position="349"/>
    </location>
</feature>
<dbReference type="InterPro" id="IPR033479">
    <property type="entry name" value="dCache_1"/>
</dbReference>
<evidence type="ECO:0000256" key="2">
    <source>
        <dbReference type="ARBA" id="ARBA00004651"/>
    </source>
</evidence>
<evidence type="ECO:0000256" key="15">
    <source>
        <dbReference type="ARBA" id="ARBA00074306"/>
    </source>
</evidence>
<comment type="caution">
    <text evidence="21">The sequence shown here is derived from an EMBL/GenBank/DDBJ whole genome shotgun (WGS) entry which is preliminary data.</text>
</comment>
<dbReference type="GO" id="GO:0005524">
    <property type="term" value="F:ATP binding"/>
    <property type="evidence" value="ECO:0007669"/>
    <property type="project" value="UniProtKB-KW"/>
</dbReference>